<reference evidence="5" key="1">
    <citation type="submission" date="2018-07" db="EMBL/GenBank/DDBJ databases">
        <authorList>
            <consortium name="NARMS: The National Antimicrobial Resistance Monitoring System"/>
        </authorList>
    </citation>
    <scope>NUCLEOTIDE SEQUENCE</scope>
    <source>
        <strain evidence="5">FSIS1703065</strain>
    </source>
</reference>
<dbReference type="EMBL" id="AAGIWK010000007">
    <property type="protein sequence ID" value="EBO5513073.1"/>
    <property type="molecule type" value="Genomic_DNA"/>
</dbReference>
<evidence type="ECO:0000313" key="4">
    <source>
        <dbReference type="EMBL" id="EBQ4052368.1"/>
    </source>
</evidence>
<gene>
    <name evidence="4" type="ORF">AKM18_10950</name>
    <name evidence="3" type="ORF">AKM19_10670</name>
    <name evidence="5" type="ORF">CHN20_15140</name>
    <name evidence="2" type="ORF">D0P72_15760</name>
    <name evidence="1" type="ORF">DQ592_06985</name>
    <name evidence="9" type="ORF">F2129_15260</name>
    <name evidence="8" type="ORF">F2C16_01940</name>
    <name evidence="10" type="ORF">F3T52_07000</name>
    <name evidence="6" type="ORF">FQR12_10815</name>
    <name evidence="7" type="ORF">FRK30_12045</name>
</gene>
<comment type="caution">
    <text evidence="2">The sequence shown here is derived from an EMBL/GenBank/DDBJ whole genome shotgun (WGS) entry which is preliminary data.</text>
</comment>
<dbReference type="RefSeq" id="WP_080089461.1">
    <property type="nucleotide sequence ID" value="NZ_MYND01000030.1"/>
</dbReference>
<sequence>MTTAIALAADYTSLLQLLESSDELTPEMIADTLESIEGELADKLDAIMVIARNNLGHAKTCDEEIKRLAERKKHFENKDKALRKYILSCLMTANLDKLKTSKNTFSARKGSISVVIDNEKLLPDELVAVQTIIAPDKKAIKEAIEAAEAAEAAAAQITADGGEVPAELLNPVPGAHLEIGERSLQVR</sequence>
<dbReference type="EMBL" id="AAKTED010000015">
    <property type="protein sequence ID" value="ECV2190857.1"/>
    <property type="molecule type" value="Genomic_DNA"/>
</dbReference>
<reference evidence="3" key="2">
    <citation type="submission" date="2018-07" db="EMBL/GenBank/DDBJ databases">
        <authorList>
            <consortium name="GenomeTrakr network: Whole genome sequencing for foodborne pathogen traceback"/>
        </authorList>
    </citation>
    <scope>NUCLEOTIDE SEQUENCE</scope>
    <source>
        <strain evidence="4">FLUFL-1885</strain>
        <strain evidence="3">FLUFL-1886</strain>
    </source>
</reference>
<dbReference type="AlphaFoldDB" id="A0A5Z3KZR6"/>
<evidence type="ECO:0000313" key="9">
    <source>
        <dbReference type="EMBL" id="ECV2190857.1"/>
    </source>
</evidence>
<evidence type="ECO:0000313" key="6">
    <source>
        <dbReference type="EMBL" id="ECK0199247.1"/>
    </source>
</evidence>
<evidence type="ECO:0000313" key="8">
    <source>
        <dbReference type="EMBL" id="ECR7683159.1"/>
    </source>
</evidence>
<evidence type="ECO:0000313" key="3">
    <source>
        <dbReference type="EMBL" id="EBQ3197968.1"/>
    </source>
</evidence>
<evidence type="ECO:0000313" key="1">
    <source>
        <dbReference type="EMBL" id="EBO5513073.1"/>
    </source>
</evidence>
<dbReference type="EMBL" id="AAKVPQ010000022">
    <property type="protein sequence ID" value="ECW1969138.1"/>
    <property type="molecule type" value="Genomic_DNA"/>
</dbReference>
<reference evidence="2" key="3">
    <citation type="submission" date="2018-08" db="EMBL/GenBank/DDBJ databases">
        <authorList>
            <consortium name="PulseNet: The National Subtyping Network for Foodborne Disease Surveillance"/>
            <person name="Tarr C.L."/>
            <person name="Trees E."/>
            <person name="Katz L.S."/>
            <person name="Carleton-Romer H.A."/>
            <person name="Stroika S."/>
            <person name="Kucerova Z."/>
            <person name="Roache K.F."/>
            <person name="Sabol A.L."/>
            <person name="Besser J."/>
            <person name="Gerner-Smidt P."/>
        </authorList>
    </citation>
    <scope>NUCLEOTIDE SEQUENCE</scope>
    <source>
        <strain evidence="1">PNUSAS044250</strain>
        <strain evidence="2">PNUSAS044798</strain>
        <strain evidence="6">PNUSAS085490</strain>
        <strain evidence="7">PNUSAS085734</strain>
        <strain evidence="9">PNUSAS093082</strain>
        <strain evidence="8">PNUSAS096704</strain>
        <strain evidence="10">PNUSAS098977</strain>
    </source>
</reference>
<name>A0A5Z3KZR6_SALER</name>
<evidence type="ECO:0000313" key="5">
    <source>
        <dbReference type="EMBL" id="EBS9908258.1"/>
    </source>
</evidence>
<evidence type="ECO:0000313" key="10">
    <source>
        <dbReference type="EMBL" id="ECW1969138.1"/>
    </source>
</evidence>
<accession>A0A5Z3KZR6</accession>
<proteinExistence type="predicted"/>
<dbReference type="EMBL" id="AAKHHO010000002">
    <property type="protein sequence ID" value="ECR7683159.1"/>
    <property type="molecule type" value="Genomic_DNA"/>
</dbReference>
<dbReference type="EMBL" id="AAGXHD010000016">
    <property type="protein sequence ID" value="EBS9908258.1"/>
    <property type="molecule type" value="Genomic_DNA"/>
</dbReference>
<dbReference type="EMBL" id="AAJBTD010000012">
    <property type="protein sequence ID" value="ECK4185013.1"/>
    <property type="molecule type" value="Genomic_DNA"/>
</dbReference>
<dbReference type="EMBL" id="AAGOPO010000009">
    <property type="protein sequence ID" value="EBQ3197968.1"/>
    <property type="molecule type" value="Genomic_DNA"/>
</dbReference>
<evidence type="ECO:0000313" key="2">
    <source>
        <dbReference type="EMBL" id="EBO7471190.1"/>
    </source>
</evidence>
<dbReference type="InterPro" id="IPR008840">
    <property type="entry name" value="Sipho_Gp157"/>
</dbReference>
<dbReference type="Pfam" id="PF05565">
    <property type="entry name" value="Sipho_Gp157"/>
    <property type="match status" value="1"/>
</dbReference>
<evidence type="ECO:0000313" key="7">
    <source>
        <dbReference type="EMBL" id="ECK4185013.1"/>
    </source>
</evidence>
<dbReference type="EMBL" id="AAJAHM010000021">
    <property type="protein sequence ID" value="ECK0199247.1"/>
    <property type="molecule type" value="Genomic_DNA"/>
</dbReference>
<protein>
    <submittedName>
        <fullName evidence="3">Siphovirus Gp157 family protein</fullName>
    </submittedName>
</protein>
<dbReference type="EMBL" id="AAGJMP010000015">
    <property type="protein sequence ID" value="EBO7471190.1"/>
    <property type="molecule type" value="Genomic_DNA"/>
</dbReference>
<organism evidence="2">
    <name type="scientific">Salmonella enterica</name>
    <name type="common">Salmonella choleraesuis</name>
    <dbReference type="NCBI Taxonomy" id="28901"/>
    <lineage>
        <taxon>Bacteria</taxon>
        <taxon>Pseudomonadati</taxon>
        <taxon>Pseudomonadota</taxon>
        <taxon>Gammaproteobacteria</taxon>
        <taxon>Enterobacterales</taxon>
        <taxon>Enterobacteriaceae</taxon>
        <taxon>Salmonella</taxon>
    </lineage>
</organism>
<dbReference type="EMBL" id="AAGOWW010000010">
    <property type="protein sequence ID" value="EBQ4052368.1"/>
    <property type="molecule type" value="Genomic_DNA"/>
</dbReference>